<evidence type="ECO:0000256" key="1">
    <source>
        <dbReference type="SAM" id="Phobius"/>
    </source>
</evidence>
<gene>
    <name evidence="2" type="ORF">NE237_000210</name>
</gene>
<dbReference type="Proteomes" id="UP001141806">
    <property type="component" value="Unassembled WGS sequence"/>
</dbReference>
<evidence type="ECO:0000313" key="2">
    <source>
        <dbReference type="EMBL" id="KAJ4975104.1"/>
    </source>
</evidence>
<protein>
    <submittedName>
        <fullName evidence="2">Uncharacterized protein</fullName>
    </submittedName>
</protein>
<organism evidence="2 3">
    <name type="scientific">Protea cynaroides</name>
    <dbReference type="NCBI Taxonomy" id="273540"/>
    <lineage>
        <taxon>Eukaryota</taxon>
        <taxon>Viridiplantae</taxon>
        <taxon>Streptophyta</taxon>
        <taxon>Embryophyta</taxon>
        <taxon>Tracheophyta</taxon>
        <taxon>Spermatophyta</taxon>
        <taxon>Magnoliopsida</taxon>
        <taxon>Proteales</taxon>
        <taxon>Proteaceae</taxon>
        <taxon>Protea</taxon>
    </lineage>
</organism>
<evidence type="ECO:0000313" key="3">
    <source>
        <dbReference type="Proteomes" id="UP001141806"/>
    </source>
</evidence>
<feature type="transmembrane region" description="Helical" evidence="1">
    <location>
        <begin position="392"/>
        <end position="410"/>
    </location>
</feature>
<dbReference type="OrthoDB" id="1915931at2759"/>
<feature type="transmembrane region" description="Helical" evidence="1">
    <location>
        <begin position="569"/>
        <end position="590"/>
    </location>
</feature>
<reference evidence="2" key="1">
    <citation type="journal article" date="2023" name="Plant J.">
        <title>The genome of the king protea, Protea cynaroides.</title>
        <authorList>
            <person name="Chang J."/>
            <person name="Duong T.A."/>
            <person name="Schoeman C."/>
            <person name="Ma X."/>
            <person name="Roodt D."/>
            <person name="Barker N."/>
            <person name="Li Z."/>
            <person name="Van de Peer Y."/>
            <person name="Mizrachi E."/>
        </authorList>
    </citation>
    <scope>NUCLEOTIDE SEQUENCE</scope>
    <source>
        <tissue evidence="2">Young leaves</tissue>
    </source>
</reference>
<keyword evidence="1" id="KW-0812">Transmembrane</keyword>
<feature type="transmembrane region" description="Helical" evidence="1">
    <location>
        <begin position="542"/>
        <end position="562"/>
    </location>
</feature>
<proteinExistence type="predicted"/>
<dbReference type="PANTHER" id="PTHR34553">
    <property type="entry name" value="OS05G0597400 PROTEIN"/>
    <property type="match status" value="1"/>
</dbReference>
<feature type="transmembrane region" description="Helical" evidence="1">
    <location>
        <begin position="610"/>
        <end position="630"/>
    </location>
</feature>
<dbReference type="AlphaFoldDB" id="A0A9Q0QX97"/>
<keyword evidence="1" id="KW-0472">Membrane</keyword>
<comment type="caution">
    <text evidence="2">The sequence shown here is derived from an EMBL/GenBank/DDBJ whole genome shotgun (WGS) entry which is preliminary data.</text>
</comment>
<name>A0A9Q0QX97_9MAGN</name>
<dbReference type="EMBL" id="JAMYWD010000003">
    <property type="protein sequence ID" value="KAJ4975104.1"/>
    <property type="molecule type" value="Genomic_DNA"/>
</dbReference>
<sequence length="794" mass="90513">MGTYGNGQCFFPLTSLQIGDLQSYLSHLSIFLPPQSRKFYILVDNQPWKNLDSRAAHLWQLMVTKSRLSPFANSKVRQKREDFGKRFDSKSFSRSSTSKVNKFERWFQLIEAATLSRKHALLPVKKLKNSLLSSHDLHRTLYGFIVFEVAWADVRGINYLNELQTDTSMAIEAKFMKRWEFDSIQQAAASVSAWFSGTGSEQILLQEYLSSIIGEVFYDAQECSSRIDPNDSGESTCVDNRCAEDECLGDPGGNFNVFPANAEYRTTTYHTPSSSTGLNKRRKITKCNGEVGEFSWKTHCEIGSSPKDTGTSISASSSDSENAVEATQYRDVLILFKFDDPYLPFKLRPIIMSDLRLLTLLESGLPSWVIFLQSYPVFCKLYRPWMCPLARALYVLVSVVTVLIGFYDLYKNVPLVKATVSRLCGPLVDWVDSWEMISRIKYLGTMLFLHNFEKAIKWFLMISRAIRSCISVLTKPMVGPLVEILSFLLPIWNTCLQLAASFCSVFWVAISSFSSLVVDLGVILFFPVQLILSFTWSIGSSILYPIFWAIWEILYIPIRLVLLIGNFISFVHSCTYAFVGEIWLVLSSIFRSSPSSEISMWRSLWNDLFYQVFHAIRSIVNGFVAFFAICNRHRLSIYNHMLEFFRQLSCLSQRSRSRGSSHYGQTCGVQHSLNARNNHAKRSQNKKARLRRARRDIQIDDRSSPPCLDWRASQQYLVWLHEEYTDAFTSPKAVGGDTAVSLVRTLYNGQQGTTRTNAYNFQKDSQESEHRGKTEAAPLALHVLSGFFEISSVV</sequence>
<keyword evidence="1" id="KW-1133">Transmembrane helix</keyword>
<keyword evidence="3" id="KW-1185">Reference proteome</keyword>
<accession>A0A9Q0QX97</accession>
<dbReference type="PANTHER" id="PTHR34553:SF4">
    <property type="entry name" value="G1_S-SPECIFIC CYCLIN-E PROTEIN"/>
    <property type="match status" value="1"/>
</dbReference>